<evidence type="ECO:0000256" key="1">
    <source>
        <dbReference type="SAM" id="MobiDB-lite"/>
    </source>
</evidence>
<name>A0ABT1U945_9GAMM</name>
<gene>
    <name evidence="2" type="ORF">NP596_18125</name>
</gene>
<feature type="region of interest" description="Disordered" evidence="1">
    <location>
        <begin position="162"/>
        <end position="221"/>
    </location>
</feature>
<dbReference type="Pfam" id="PF09849">
    <property type="entry name" value="DUF2076"/>
    <property type="match status" value="1"/>
</dbReference>
<accession>A0ABT1U945</accession>
<keyword evidence="3" id="KW-1185">Reference proteome</keyword>
<feature type="compositionally biased region" description="Acidic residues" evidence="1">
    <location>
        <begin position="208"/>
        <end position="221"/>
    </location>
</feature>
<dbReference type="RefSeq" id="WP_256616809.1">
    <property type="nucleotide sequence ID" value="NZ_JANIBK010000155.1"/>
</dbReference>
<sequence>MNTQESVQLNQFLQQLVEVKLYEKDNDAERLIRDAVARQPDAAYLLVQRCLLQNQALQAAQTQIADLQTQLLQKSSASAGNGFLNNDPWANPAKPAAGVPGADSYRVPQAPNSPAQDFARPAVPASGAGFGSGFLGNIATTAAGVVAGSFLFQGIENLMGHHQTATGGGQQAFDNQPPEQTVINNYYGDNDDRPADNSDSNAYLAGDDGGDYFDDGDSDWV</sequence>
<evidence type="ECO:0000313" key="3">
    <source>
        <dbReference type="Proteomes" id="UP001524586"/>
    </source>
</evidence>
<feature type="compositionally biased region" description="Polar residues" evidence="1">
    <location>
        <begin position="173"/>
        <end position="184"/>
    </location>
</feature>
<reference evidence="2 3" key="1">
    <citation type="submission" date="2022-07" db="EMBL/GenBank/DDBJ databases">
        <title>Methylomonas rivi sp. nov., Methylomonas rosea sp. nov., Methylomonas aureus sp. nov. and Methylomonas subterranea sp. nov., four novel methanotrophs isolated from a freshwater creek and the deep terrestrial subsurface.</title>
        <authorList>
            <person name="Abin C."/>
            <person name="Sankaranarayanan K."/>
            <person name="Garner C."/>
            <person name="Sindelar R."/>
            <person name="Kotary K."/>
            <person name="Garner R."/>
            <person name="Barclay S."/>
            <person name="Lawson P."/>
            <person name="Krumholz L."/>
        </authorList>
    </citation>
    <scope>NUCLEOTIDE SEQUENCE [LARGE SCALE GENOMIC DNA]</scope>
    <source>
        <strain evidence="2 3">WSC-6</strain>
    </source>
</reference>
<evidence type="ECO:0000313" key="2">
    <source>
        <dbReference type="EMBL" id="MCQ8130382.1"/>
    </source>
</evidence>
<organism evidence="2 3">
    <name type="scientific">Methylomonas rivi</name>
    <dbReference type="NCBI Taxonomy" id="2952226"/>
    <lineage>
        <taxon>Bacteria</taxon>
        <taxon>Pseudomonadati</taxon>
        <taxon>Pseudomonadota</taxon>
        <taxon>Gammaproteobacteria</taxon>
        <taxon>Methylococcales</taxon>
        <taxon>Methylococcaceae</taxon>
        <taxon>Methylomonas</taxon>
    </lineage>
</organism>
<protein>
    <submittedName>
        <fullName evidence="2">DUF2076 family protein</fullName>
    </submittedName>
</protein>
<dbReference type="InterPro" id="IPR018648">
    <property type="entry name" value="DUF2076"/>
</dbReference>
<proteinExistence type="predicted"/>
<dbReference type="Proteomes" id="UP001524586">
    <property type="component" value="Unassembled WGS sequence"/>
</dbReference>
<dbReference type="EMBL" id="JANIBK010000155">
    <property type="protein sequence ID" value="MCQ8130382.1"/>
    <property type="molecule type" value="Genomic_DNA"/>
</dbReference>
<comment type="caution">
    <text evidence="2">The sequence shown here is derived from an EMBL/GenBank/DDBJ whole genome shotgun (WGS) entry which is preliminary data.</text>
</comment>